<dbReference type="Proteomes" id="UP000694728">
    <property type="component" value="Unplaced"/>
</dbReference>
<evidence type="ECO:0000313" key="6">
    <source>
        <dbReference type="Proteomes" id="UP000694728"/>
    </source>
</evidence>
<feature type="domain" description="Disease resistance R13L4/SHOC-2-like LRR" evidence="4">
    <location>
        <begin position="103"/>
        <end position="166"/>
    </location>
</feature>
<keyword evidence="3" id="KW-0175">Coiled coil</keyword>
<dbReference type="AlphaFoldDB" id="A0A8D1HPA8"/>
<organism evidence="5 6">
    <name type="scientific">Sus scrofa</name>
    <name type="common">Pig</name>
    <dbReference type="NCBI Taxonomy" id="9823"/>
    <lineage>
        <taxon>Eukaryota</taxon>
        <taxon>Metazoa</taxon>
        <taxon>Chordata</taxon>
        <taxon>Craniata</taxon>
        <taxon>Vertebrata</taxon>
        <taxon>Euteleostomi</taxon>
        <taxon>Mammalia</taxon>
        <taxon>Eutheria</taxon>
        <taxon>Laurasiatheria</taxon>
        <taxon>Artiodactyla</taxon>
        <taxon>Suina</taxon>
        <taxon>Suidae</taxon>
        <taxon>Sus</taxon>
    </lineage>
</organism>
<dbReference type="SUPFAM" id="SSF52058">
    <property type="entry name" value="L domain-like"/>
    <property type="match status" value="1"/>
</dbReference>
<accession>A0A8D1HPA8</accession>
<dbReference type="PANTHER" id="PTHR48051:SF47">
    <property type="entry name" value="LEUCINE RICH REPEAT AND STERILE ALPHA MOTIF CONTAINING 1"/>
    <property type="match status" value="1"/>
</dbReference>
<protein>
    <recommendedName>
        <fullName evidence="4">Disease resistance R13L4/SHOC-2-like LRR domain-containing protein</fullName>
    </recommendedName>
</protein>
<evidence type="ECO:0000256" key="1">
    <source>
        <dbReference type="ARBA" id="ARBA00022614"/>
    </source>
</evidence>
<evidence type="ECO:0000256" key="3">
    <source>
        <dbReference type="SAM" id="Coils"/>
    </source>
</evidence>
<dbReference type="InterPro" id="IPR003591">
    <property type="entry name" value="Leu-rich_rpt_typical-subtyp"/>
</dbReference>
<dbReference type="PANTHER" id="PTHR48051">
    <property type="match status" value="1"/>
</dbReference>
<sequence>MPLFFRKRKPSEEARKRLEYQMCLIPSGAFATCKVLQKKVLIVHTNHLTSLLPKSCSLLSLATIKVLDLHDNQLTALPDDIGQLTALQVLNVERNQLTSLPRSIGNLIQLQTLNLKDNKLKELPDTLGELRSLRTLDISDNKVQRLPQMLAHVRTLETLSLDASSMVYPPQEVCSAGTEAIQQFLCKALGLEYYPPSQYLLPVLEQDGTKTSQDSPDGPSDRFCREEVEWQNRFSDYEKRKEQKMLEKLEFERRLELGQREHAQLLQQSNSQKDEILQTVKEEQSRLEQGLSERQCYLDAERQRLQEQLKQTEQSISSRIQKLLQENQRQKKNSEILKSLENERIRMEQLVSITQEETENLRRREVASAMQQMLSEVYQSRLIQIACEAHGQNLVQQTCSSMAEMGERFQQILSRQQMDKKKVISQILQESAMQKAAFEALQVKKDLMHRQIWKQEMISEQRWALSSLLQQLLKEKTQREEELREILVCLASASGIVHGFALPKRSCNIEMHVCAYNTELSHQLIGICSFLSCATSAFFLWLH</sequence>
<reference evidence="5" key="1">
    <citation type="submission" date="2025-08" db="UniProtKB">
        <authorList>
            <consortium name="Ensembl"/>
        </authorList>
    </citation>
    <scope>IDENTIFICATION</scope>
</reference>
<keyword evidence="2" id="KW-0677">Repeat</keyword>
<keyword evidence="1" id="KW-0433">Leucine-rich repeat</keyword>
<dbReference type="PROSITE" id="PS51450">
    <property type="entry name" value="LRR"/>
    <property type="match status" value="1"/>
</dbReference>
<evidence type="ECO:0000313" key="5">
    <source>
        <dbReference type="Ensembl" id="ENSSSCP00045019349.1"/>
    </source>
</evidence>
<name>A0A8D1HPA8_PIG</name>
<dbReference type="InterPro" id="IPR050216">
    <property type="entry name" value="LRR_domain-containing"/>
</dbReference>
<dbReference type="Pfam" id="PF23598">
    <property type="entry name" value="LRR_14"/>
    <property type="match status" value="1"/>
</dbReference>
<evidence type="ECO:0000259" key="4">
    <source>
        <dbReference type="Pfam" id="PF23598"/>
    </source>
</evidence>
<dbReference type="FunFam" id="3.80.10.10:FF:000174">
    <property type="entry name" value="E3 ubiquitin-protein ligase LRSAM1 isoform 1"/>
    <property type="match status" value="1"/>
</dbReference>
<evidence type="ECO:0000256" key="2">
    <source>
        <dbReference type="ARBA" id="ARBA00022737"/>
    </source>
</evidence>
<dbReference type="InterPro" id="IPR055414">
    <property type="entry name" value="LRR_R13L4/SHOC2-like"/>
</dbReference>
<dbReference type="InterPro" id="IPR032675">
    <property type="entry name" value="LRR_dom_sf"/>
</dbReference>
<dbReference type="Gene3D" id="3.80.10.10">
    <property type="entry name" value="Ribonuclease Inhibitor"/>
    <property type="match status" value="1"/>
</dbReference>
<dbReference type="Ensembl" id="ENSSSCT00045027980.1">
    <property type="protein sequence ID" value="ENSSSCP00045019349.1"/>
    <property type="gene ID" value="ENSSSCG00045016129.1"/>
</dbReference>
<dbReference type="InterPro" id="IPR001611">
    <property type="entry name" value="Leu-rich_rpt"/>
</dbReference>
<dbReference type="Pfam" id="PF00560">
    <property type="entry name" value="LRR_1"/>
    <property type="match status" value="1"/>
</dbReference>
<dbReference type="SMART" id="SM00369">
    <property type="entry name" value="LRR_TYP"/>
    <property type="match status" value="4"/>
</dbReference>
<feature type="coiled-coil region" evidence="3">
    <location>
        <begin position="266"/>
        <end position="357"/>
    </location>
</feature>
<dbReference type="SMART" id="SM00364">
    <property type="entry name" value="LRR_BAC"/>
    <property type="match status" value="4"/>
</dbReference>
<proteinExistence type="predicted"/>